<evidence type="ECO:0008006" key="3">
    <source>
        <dbReference type="Google" id="ProtNLM"/>
    </source>
</evidence>
<proteinExistence type="predicted"/>
<name>A0A1I6TYA5_9BACL</name>
<evidence type="ECO:0000313" key="2">
    <source>
        <dbReference type="Proteomes" id="UP000198660"/>
    </source>
</evidence>
<sequence>MRQGKWMTGWLLLILLVTGCVRTQEFNDRTAQSLPQEVQMVQTALNEYMKGTPLLPLKAAQGNSLYQKYLIDFDQLKGYLAEAPSNSFEKGGRYVFVIADPGKKPKVRAMDLRITDQIRDLQTRVNAYKEREHHLPKGEIIEGGYYALDFKALNTEGLQIPSPYHSQIKLPVIIDKKGELFLDYRLEVMQALEKEKKQPSSQVDLRELLWKDSLFVPVLSPGMVLKDGDPVLQAE</sequence>
<dbReference type="OrthoDB" id="2449131at2"/>
<reference evidence="2" key="1">
    <citation type="submission" date="2016-10" db="EMBL/GenBank/DDBJ databases">
        <authorList>
            <person name="Varghese N."/>
            <person name="Submissions S."/>
        </authorList>
    </citation>
    <scope>NUCLEOTIDE SEQUENCE [LARGE SCALE GENOMIC DNA]</scope>
    <source>
        <strain evidence="2">DSM 45789</strain>
    </source>
</reference>
<evidence type="ECO:0000313" key="1">
    <source>
        <dbReference type="EMBL" id="SFS94229.1"/>
    </source>
</evidence>
<organism evidence="1 2">
    <name type="scientific">Marininema halotolerans</name>
    <dbReference type="NCBI Taxonomy" id="1155944"/>
    <lineage>
        <taxon>Bacteria</taxon>
        <taxon>Bacillati</taxon>
        <taxon>Bacillota</taxon>
        <taxon>Bacilli</taxon>
        <taxon>Bacillales</taxon>
        <taxon>Thermoactinomycetaceae</taxon>
        <taxon>Marininema</taxon>
    </lineage>
</organism>
<dbReference type="RefSeq" id="WP_091838565.1">
    <property type="nucleotide sequence ID" value="NZ_FPAA01000012.1"/>
</dbReference>
<dbReference type="Proteomes" id="UP000198660">
    <property type="component" value="Unassembled WGS sequence"/>
</dbReference>
<dbReference type="AlphaFoldDB" id="A0A1I6TYA5"/>
<dbReference type="EMBL" id="FPAA01000012">
    <property type="protein sequence ID" value="SFS94229.1"/>
    <property type="molecule type" value="Genomic_DNA"/>
</dbReference>
<keyword evidence="2" id="KW-1185">Reference proteome</keyword>
<protein>
    <recommendedName>
        <fullName evidence="3">Lipoprotein</fullName>
    </recommendedName>
</protein>
<gene>
    <name evidence="1" type="ORF">SAMN05444972_11217</name>
</gene>
<accession>A0A1I6TYA5</accession>
<dbReference type="PROSITE" id="PS51257">
    <property type="entry name" value="PROKAR_LIPOPROTEIN"/>
    <property type="match status" value="1"/>
</dbReference>